<evidence type="ECO:0000313" key="2">
    <source>
        <dbReference type="EMBL" id="OCT63683.1"/>
    </source>
</evidence>
<name>A0A974BZF1_XENLA</name>
<reference evidence="3" key="1">
    <citation type="journal article" date="2016" name="Nature">
        <title>Genome evolution in the allotetraploid frog Xenopus laevis.</title>
        <authorList>
            <person name="Session A.M."/>
            <person name="Uno Y."/>
            <person name="Kwon T."/>
            <person name="Chapman J.A."/>
            <person name="Toyoda A."/>
            <person name="Takahashi S."/>
            <person name="Fukui A."/>
            <person name="Hikosaka A."/>
            <person name="Suzuki A."/>
            <person name="Kondo M."/>
            <person name="van Heeringen S.J."/>
            <person name="Quigley I."/>
            <person name="Heinz S."/>
            <person name="Ogino H."/>
            <person name="Ochi H."/>
            <person name="Hellsten U."/>
            <person name="Lyons J.B."/>
            <person name="Simakov O."/>
            <person name="Putnam N."/>
            <person name="Stites J."/>
            <person name="Kuroki Y."/>
            <person name="Tanaka T."/>
            <person name="Michiue T."/>
            <person name="Watanabe M."/>
            <person name="Bogdanovic O."/>
            <person name="Lister R."/>
            <person name="Georgiou G."/>
            <person name="Paranjpe S.S."/>
            <person name="van Kruijsbergen I."/>
            <person name="Shu S."/>
            <person name="Carlson J."/>
            <person name="Kinoshita T."/>
            <person name="Ohta Y."/>
            <person name="Mawaribuchi S."/>
            <person name="Jenkins J."/>
            <person name="Grimwood J."/>
            <person name="Schmutz J."/>
            <person name="Mitros T."/>
            <person name="Mozaffari S.V."/>
            <person name="Suzuki Y."/>
            <person name="Haramoto Y."/>
            <person name="Yamamoto T.S."/>
            <person name="Takagi C."/>
            <person name="Heald R."/>
            <person name="Miller K."/>
            <person name="Haudenschild C."/>
            <person name="Kitzman J."/>
            <person name="Nakayama T."/>
            <person name="Izutsu Y."/>
            <person name="Robert J."/>
            <person name="Fortriede J."/>
            <person name="Burns K."/>
            <person name="Lotay V."/>
            <person name="Karimi K."/>
            <person name="Yasuoka Y."/>
            <person name="Dichmann D.S."/>
            <person name="Flajnik M.F."/>
            <person name="Houston D.W."/>
            <person name="Shendure J."/>
            <person name="DuPasquier L."/>
            <person name="Vize P.D."/>
            <person name="Zorn A.M."/>
            <person name="Ito M."/>
            <person name="Marcotte E.M."/>
            <person name="Wallingford J.B."/>
            <person name="Ito Y."/>
            <person name="Asashima M."/>
            <person name="Ueno N."/>
            <person name="Matsuda Y."/>
            <person name="Veenstra G.J."/>
            <person name="Fujiyama A."/>
            <person name="Harland R.M."/>
            <person name="Taira M."/>
            <person name="Rokhsar D.S."/>
        </authorList>
    </citation>
    <scope>NUCLEOTIDE SEQUENCE [LARGE SCALE GENOMIC DNA]</scope>
    <source>
        <strain evidence="3">J</strain>
    </source>
</reference>
<feature type="region of interest" description="Disordered" evidence="1">
    <location>
        <begin position="1"/>
        <end position="32"/>
    </location>
</feature>
<protein>
    <submittedName>
        <fullName evidence="2">Uncharacterized protein</fullName>
    </submittedName>
</protein>
<evidence type="ECO:0000313" key="3">
    <source>
        <dbReference type="Proteomes" id="UP000694892"/>
    </source>
</evidence>
<accession>A0A974BZF1</accession>
<dbReference type="EMBL" id="CM004482">
    <property type="protein sequence ID" value="OCT63683.1"/>
    <property type="molecule type" value="Genomic_DNA"/>
</dbReference>
<dbReference type="Proteomes" id="UP000694892">
    <property type="component" value="Chromosome 9_10L"/>
</dbReference>
<organism evidence="2 3">
    <name type="scientific">Xenopus laevis</name>
    <name type="common">African clawed frog</name>
    <dbReference type="NCBI Taxonomy" id="8355"/>
    <lineage>
        <taxon>Eukaryota</taxon>
        <taxon>Metazoa</taxon>
        <taxon>Chordata</taxon>
        <taxon>Craniata</taxon>
        <taxon>Vertebrata</taxon>
        <taxon>Euteleostomi</taxon>
        <taxon>Amphibia</taxon>
        <taxon>Batrachia</taxon>
        <taxon>Anura</taxon>
        <taxon>Pipoidea</taxon>
        <taxon>Pipidae</taxon>
        <taxon>Xenopodinae</taxon>
        <taxon>Xenopus</taxon>
        <taxon>Xenopus</taxon>
    </lineage>
</organism>
<proteinExistence type="predicted"/>
<sequence>MSWISYLRTGTMESTASESEDPEYSSSNLKTRESNDKMVQRLQGIWSTVGFDYTQLFGGFLRVFKNKENIAL</sequence>
<gene>
    <name evidence="2" type="ORF">XELAEV_18044783mg</name>
</gene>
<evidence type="ECO:0000256" key="1">
    <source>
        <dbReference type="SAM" id="MobiDB-lite"/>
    </source>
</evidence>
<dbReference type="AlphaFoldDB" id="A0A974BZF1"/>